<evidence type="ECO:0000256" key="1">
    <source>
        <dbReference type="ARBA" id="ARBA00022428"/>
    </source>
</evidence>
<dbReference type="Gene3D" id="3.40.190.10">
    <property type="entry name" value="Periplasmic binding protein-like II"/>
    <property type="match status" value="2"/>
</dbReference>
<evidence type="ECO:0000313" key="4">
    <source>
        <dbReference type="EMBL" id="CBI01036.1"/>
    </source>
</evidence>
<dbReference type="PANTHER" id="PTHR37167:SF1">
    <property type="entry name" value="1,4-DIHYDROXY-6-NAPHTOATE SYNTHASE"/>
    <property type="match status" value="1"/>
</dbReference>
<dbReference type="InterPro" id="IPR003773">
    <property type="entry name" value="Menaquinone_biosynth"/>
</dbReference>
<dbReference type="InterPro" id="IPR030869">
    <property type="entry name" value="MqnD"/>
</dbReference>
<dbReference type="GO" id="GO:0016829">
    <property type="term" value="F:lyase activity"/>
    <property type="evidence" value="ECO:0007669"/>
    <property type="project" value="UniProtKB-KW"/>
</dbReference>
<comment type="caution">
    <text evidence="3">The sequence shown here is derived from an EMBL/GenBank/DDBJ whole genome shotgun (WGS) entry which is preliminary data.</text>
</comment>
<evidence type="ECO:0008006" key="5">
    <source>
        <dbReference type="Google" id="ProtNLM"/>
    </source>
</evidence>
<dbReference type="HAMAP" id="MF_00996">
    <property type="entry name" value="MqnD"/>
    <property type="match status" value="1"/>
</dbReference>
<name>E6PFZ6_9ZZZZ</name>
<dbReference type="Pfam" id="PF02621">
    <property type="entry name" value="VitK2_biosynth"/>
    <property type="match status" value="1"/>
</dbReference>
<dbReference type="SUPFAM" id="SSF53850">
    <property type="entry name" value="Periplasmic binding protein-like II"/>
    <property type="match status" value="1"/>
</dbReference>
<dbReference type="EMBL" id="CABL01000008">
    <property type="protein sequence ID" value="CBH75383.1"/>
    <property type="molecule type" value="Genomic_DNA"/>
</dbReference>
<evidence type="ECO:0000256" key="2">
    <source>
        <dbReference type="ARBA" id="ARBA00023239"/>
    </source>
</evidence>
<organism evidence="3">
    <name type="scientific">mine drainage metagenome</name>
    <dbReference type="NCBI Taxonomy" id="410659"/>
    <lineage>
        <taxon>unclassified sequences</taxon>
        <taxon>metagenomes</taxon>
        <taxon>ecological metagenomes</taxon>
    </lineage>
</organism>
<dbReference type="GO" id="GO:0009234">
    <property type="term" value="P:menaquinone biosynthetic process"/>
    <property type="evidence" value="ECO:0007669"/>
    <property type="project" value="UniProtKB-KW"/>
</dbReference>
<dbReference type="CDD" id="cd13635">
    <property type="entry name" value="PBP2_Ttha1568_Mqnd"/>
    <property type="match status" value="1"/>
</dbReference>
<reference evidence="3" key="1">
    <citation type="submission" date="2009-10" db="EMBL/GenBank/DDBJ databases">
        <title>Diversity of trophic interactions inside an arsenic-rich microbial ecosystem.</title>
        <authorList>
            <person name="Bertin P.N."/>
            <person name="Heinrich-Salmeron A."/>
            <person name="Pelletier E."/>
            <person name="Goulhen-Chollet F."/>
            <person name="Arsene-Ploetze F."/>
            <person name="Gallien S."/>
            <person name="Calteau A."/>
            <person name="Vallenet D."/>
            <person name="Casiot C."/>
            <person name="Chane-Woon-Ming B."/>
            <person name="Giloteaux L."/>
            <person name="Barakat M."/>
            <person name="Bonnefoy V."/>
            <person name="Bruneel O."/>
            <person name="Chandler M."/>
            <person name="Cleiss J."/>
            <person name="Duran R."/>
            <person name="Elbaz-Poulichet F."/>
            <person name="Fonknechten N."/>
            <person name="Lauga B."/>
            <person name="Mornico D."/>
            <person name="Ortet P."/>
            <person name="Schaeffer C."/>
            <person name="Siguier P."/>
            <person name="Alexander Thil Smith A."/>
            <person name="Van Dorsselaer A."/>
            <person name="Weissenbach J."/>
            <person name="Medigue C."/>
            <person name="Le Paslier D."/>
        </authorList>
    </citation>
    <scope>NUCLEOTIDE SEQUENCE</scope>
</reference>
<dbReference type="AlphaFoldDB" id="E6PFZ6"/>
<gene>
    <name evidence="3" type="ORF">CARN1_1400</name>
    <name evidence="4" type="ORF">CARN4_0389</name>
</gene>
<proteinExistence type="inferred from homology"/>
<protein>
    <recommendedName>
        <fullName evidence="5">1,4-dihydroxy-6-naphtoate synthase</fullName>
    </recommendedName>
</protein>
<keyword evidence="1" id="KW-0474">Menaquinone biosynthesis</keyword>
<dbReference type="EMBL" id="CABO01000013">
    <property type="protein sequence ID" value="CBI01036.1"/>
    <property type="molecule type" value="Genomic_DNA"/>
</dbReference>
<accession>E6PFZ6</accession>
<keyword evidence="2" id="KW-0456">Lyase</keyword>
<dbReference type="PANTHER" id="PTHR37167">
    <property type="entry name" value="1,4-DIHYDROXY-6-NAPHTOATE SYNTHASE"/>
    <property type="match status" value="1"/>
</dbReference>
<evidence type="ECO:0000313" key="3">
    <source>
        <dbReference type="EMBL" id="CBH75383.1"/>
    </source>
</evidence>
<sequence>MNEPIELAYSPCPNDTYIFAALTNGLLAGAPPVNVVLLDIDELNESAARARYPLTKVSYGAIPYLMRDYYLLRSGGALGRGCGPLVVARRERVPTWESLDDPLVAIPGERTTAFLLLQLALGRRPRTRIMRFDRIVEAVASGEVDAGLIIHESRFTYQRSGLHELLDLGAWWERTTGQPIPLGAILARRDMSRERALAIDAAVRSSLAFARRDESTIMPYVREHAFEMDETVMRAHIDLYVNDYSVDVGDDGVAAVESLFSRGRNAGILPADAKATFVS</sequence>